<dbReference type="SUPFAM" id="SSF51126">
    <property type="entry name" value="Pectin lyase-like"/>
    <property type="match status" value="2"/>
</dbReference>
<name>A0A517Z9V4_9PLAN</name>
<dbReference type="EMBL" id="CP036275">
    <property type="protein sequence ID" value="QDU39266.1"/>
    <property type="molecule type" value="Genomic_DNA"/>
</dbReference>
<evidence type="ECO:0000313" key="4">
    <source>
        <dbReference type="EMBL" id="QDU39266.1"/>
    </source>
</evidence>
<dbReference type="KEGG" id="mri:Mal4_36030"/>
<evidence type="ECO:0000259" key="2">
    <source>
        <dbReference type="Pfam" id="PF06119"/>
    </source>
</evidence>
<dbReference type="InterPro" id="IPR006626">
    <property type="entry name" value="PbH1"/>
</dbReference>
<proteinExistence type="predicted"/>
<dbReference type="InterPro" id="IPR003886">
    <property type="entry name" value="NIDO_dom"/>
</dbReference>
<dbReference type="InterPro" id="IPR024519">
    <property type="entry name" value="IAT_beta"/>
</dbReference>
<dbReference type="InterPro" id="IPR011050">
    <property type="entry name" value="Pectin_lyase_fold/virulence"/>
</dbReference>
<dbReference type="Gene3D" id="2.160.20.10">
    <property type="entry name" value="Single-stranded right-handed beta-helix, Pectin lyase-like"/>
    <property type="match status" value="4"/>
</dbReference>
<sequence precursor="true">MRHFRASFVCLLVLITAGGWPPAQAQDIESAPGQVVLDDISGSMALSNDGGTYLLFHKVIGDGAGFSSPYQRIGMRHKLWDFGTSHLFGETHFLINDHSRVGVNIGGGYRWLSDGGVLGVHGWYDSIETTYGNRFQSAVFGFEALHSGTDLRGNVYIPVGEDEGFVRVLDVGTQPIFTQNIFGTLGTGLFERNTTAFDLEAGTAVPGIDWLRMYAGPYFMSTDGKDDTWGVRARAEARFSRDVNLNVMVTDDNSFGTNVNLGVEVKFSGGLPTQIAAITDPYDRRYDQVRRQWGGQVRQIRNPVPVPLRDPRDGLPLNIVWVDNTNGAPGTGTFEDPFQMLPDGADGADYILVRTGVGDTTGNIVLQNDQYMFGEGKQFSINTDRLGMVPIPEMYFANSGPRPTLVGTTAGQNVITLADGNFVSNFDIFGGTAAAIGGSGITDFHIECIAGTARDGINIVNYTGMGVLRDSDFFPSAGGRGVFISNTGGGLLDIDDVTTDGGAIGMHLVAQNDPFGVTIDNYTGDNHTDTGLVLEAMGGEMIAEVTDASIFNSDRGYRLDVTGGGRLDVTMQDVVAEGTGNLLEGNVTDGMLNADVTNATLAGSTGGSGVVLNLFNATGVTTLDTIDASGNAVDGVRAIADGGSVYSLNVLDSNVSGNVDDNIQTDAFGGSTLTVFVDPTDASGAVTGNGYEFSVDDGSTLLSQFLDVDLSGNNLNAVQGTVDDMSTAILDFDLFDASQSVTGAGMNLFVNDGSTVVGSFDDGNFDNSATANILANVLDGSSVNVAFNNVTADGGATLGGFVANAIGGSNIASSWTNGSISNTGLDGVSANLAGPAADSRIDLVFDNVAIDGNAMHGIDGMINADAQDGILTIDLANSSVDNNTGDGINLDLSGADSITQVDIAGTTVTGNGDDGLEFAVVNASTLTVNATDGGTDFSDNGAGTGDGSAFDGLVVGPGSSATLNIDGANADRSGGNGAQFVVDMGGSLAFNYSNGSISDSGGTGVASTIAGGSVAVYNISDTSLNNNAGVSGGLGDGFQVIADEGSTVFANFNEVSADSNERNGFLFISNDGSSVNVTFNNNTATAENNGQNGLAFDVLLGSNFSLDLTGGSFSNNGLNGSFSGVRGLVDGAGSTANVGFDGTLVDNNTLHGFEFLVQNEGMFVGSLDSTTSTLSASGNVESGVSFRAIDAGTVAALLMSGDNQFNFNGVFTGADGIDADGTDVDQFVVGVSGSANSNGGDGVNIAMTNVGAGAIDIASAVDGTGAGISTIDDNLGDGIDIDLVDSTLTDITVNGTLVSGFNISDYASISRNGGAGIDLFADNTDLIGPGQITGNTVAENGGGGILVNLTNGSDWDLTISNNNTNSNTGNGIDVRADSGTHVHDISGNTVVGNSDNNIFVDYSGTAVVEMHVDNNTVDGDGIPAGGGFTVGTNFLADTINESGFIPPDTMGGVGPDHVVELINGRYSVYDKDGNQLFTSTLNDFWLNAGLPDIGSGTFDPRIIYDPTVNRWFATSIDGGNGNSVYIGVSLTDDPLDGWQGVRFVGDESGQRFNDFDTLAVDADGLYLATNNFGGPSGFDVSVYTIPKADLLGPVPTVANVSRFVDLDSSVFGSTIQPAVDFGPSDGSAQFISNLGSGSNALIRLDIADTGTPTATLGAPTPVAVPNYFTAPNARQPGAPPVENVSPRINGNVVEVGDSLWAVHAVLGSSGNSAIRWYEIDAVTNTVIQTGLIEDPNLDFLDASIAVNPSGEVVIGYSGSGPAQFISSMASFGQTDGGGTTTFAAPTVLQAGVADYFVDFGSGRNRWGDYSATVLDPTDPNTFWTFQELVVAPDTWGVQITEINFDPTPGVPGTTANDGIFVTVRDTAQLVNNSSVNGNNVTSNGNHGIHISLEDTAEITSLDMVGNSSTDNGSQGILFDTAGTPTLGSLNIAGPGDVTGNGDTGIDVRLTDVLGTPDVTIDDMNASDNAVRGISLVTSDTPLGNVSVSGNTASGNLGGQGVFLDINNSAAMDVASITVDGNTANDNADTGIDVLLDFVNLTGSFSISDSPSVMNNEGAGISTTGTNVTGTTFDISRNNVMGSNGGDGIRFDFTDSTIGTSLTFDQNVVQDSLLDNIVASLTNVMGTPNVTFSNNMLDRSGERGLVLVGDTTPLGNVLIDSNTVLNAMGNTLDGDGMLVQLTDSPVSDLTLLSNQVGTASNNGVDIDLVRSAIANVLIQSNLIGQTTGSGGGSSIDDSLPLIRSGFTGNTLAPNDDGSTGSVALGFTANFFGQMFSNAFVNNNGNITFNAPLGTFTPFDLLSTATPIIAPFFADVDTGAHGMPVTYDTGTIAGRPAFVVNWIDVDYFNSSPAHGTQLNTFQLVLIDRGDVAAGDFDIEFNYGQIVWETGDASGGTNGLGGSSARAGFANGVDTAFELAGSAINGAFLDSGPAATSLIQNSMNSSNLGRYVFFARSGGIGGSSPNMGDGLEFNAADGSNIGAMTIDQNTFDTNGAHGVDFVITDSTLPDGTTNRIQVTDNMITENGGDGFRMVNPDTNGGGIAIDFDGNTITDNMAGPGINLSFNDNAGDIDTTFTNNDVSGNGEDGISLAARESITVAASFDGNTIGDNGELGVHVLARDNVALDLDFGQDGTIAAQNVMDNNVDAGIGIQLFNNVTATLDVANTAVSNTTDGGNTVFDGDGLRVITNDTSTISGVTIGDATATNTSFNSNAARGISFEVGQGSSVMPVTIQNVDASSNGDDGIQFVRFADAVLDNISITDSTINGNGDDGVGFDLQGGGLFVIDASITGSELDGNSGNGINLNLDADVRLLADIGDNEIFNSGLSGIRARTQFDSQLDGTWHDNFIRNSGTAAASDGILIQSTERSMVGQSTGLVIEDSEISGSSRDGVRVDAGNSALLGGLPAVTVTIRDNTPQTVTDTRGISGNAGSGVNLIADSSSVVTAVVDNNFITGNGQDGLQASADSVSALTISADGNLISENGRDGVNLTTDGSADLVVALTDNQILRNTRRGVSLVNQNNADTVLTIDGTVDPTPSMGASATSRIEQNGEVGVYIENNAGALNTDNDITLTLTDTAVIGNGTNTGVTADNRNGVWIRSGTSSSGQISATVQRNFLSGNGNVDFVTESFVATPNPAANSPYTTANEVDDPLARLGIIFESNVGDQIDLVRQGAFYTNADNFKSPLAFFDAATRRRNAQRLALDFPPGTFTDPFPIADTVQAAPAPSTTQFAGSGAGEAAMPNNTFEDLGVTINGQTRNITAYTAGNNQFTVAGALGAAPTAGDGFSIFAENISGVGRSTFRTTHGTLAAGGNTFTNIISDFSAIDFLLDGPGGNPDDDALFGNTQVFEWSVDATPFTFEP</sequence>
<protein>
    <submittedName>
        <fullName evidence="4">Nidogen-like protein</fullName>
    </submittedName>
</protein>
<feature type="signal peptide" evidence="1">
    <location>
        <begin position="1"/>
        <end position="25"/>
    </location>
</feature>
<reference evidence="4 5" key="1">
    <citation type="submission" date="2019-02" db="EMBL/GenBank/DDBJ databases">
        <title>Deep-cultivation of Planctomycetes and their phenomic and genomic characterization uncovers novel biology.</title>
        <authorList>
            <person name="Wiegand S."/>
            <person name="Jogler M."/>
            <person name="Boedeker C."/>
            <person name="Pinto D."/>
            <person name="Vollmers J."/>
            <person name="Rivas-Marin E."/>
            <person name="Kohn T."/>
            <person name="Peeters S.H."/>
            <person name="Heuer A."/>
            <person name="Rast P."/>
            <person name="Oberbeckmann S."/>
            <person name="Bunk B."/>
            <person name="Jeske O."/>
            <person name="Meyerdierks A."/>
            <person name="Storesund J.E."/>
            <person name="Kallscheuer N."/>
            <person name="Luecker S."/>
            <person name="Lage O.M."/>
            <person name="Pohl T."/>
            <person name="Merkel B.J."/>
            <person name="Hornburger P."/>
            <person name="Mueller R.-W."/>
            <person name="Bruemmer F."/>
            <person name="Labrenz M."/>
            <person name="Spormann A.M."/>
            <person name="Op den Camp H."/>
            <person name="Overmann J."/>
            <person name="Amann R."/>
            <person name="Jetten M.S.M."/>
            <person name="Mascher T."/>
            <person name="Medema M.H."/>
            <person name="Devos D.P."/>
            <person name="Kaster A.-K."/>
            <person name="Ovreas L."/>
            <person name="Rohde M."/>
            <person name="Galperin M.Y."/>
            <person name="Jogler C."/>
        </authorList>
    </citation>
    <scope>NUCLEOTIDE SEQUENCE [LARGE SCALE GENOMIC DNA]</scope>
    <source>
        <strain evidence="4 5">Mal4</strain>
    </source>
</reference>
<dbReference type="Proteomes" id="UP000320496">
    <property type="component" value="Chromosome"/>
</dbReference>
<dbReference type="Pfam" id="PF06119">
    <property type="entry name" value="NIDO"/>
    <property type="match status" value="1"/>
</dbReference>
<dbReference type="InterPro" id="IPR012334">
    <property type="entry name" value="Pectin_lyas_fold"/>
</dbReference>
<keyword evidence="5" id="KW-1185">Reference proteome</keyword>
<dbReference type="Gene3D" id="2.40.160.160">
    <property type="entry name" value="Inverse autotransporter, beta-domain"/>
    <property type="match status" value="1"/>
</dbReference>
<feature type="domain" description="NIDO" evidence="2">
    <location>
        <begin position="2276"/>
        <end position="2450"/>
    </location>
</feature>
<dbReference type="GO" id="GO:0007160">
    <property type="term" value="P:cell-matrix adhesion"/>
    <property type="evidence" value="ECO:0007669"/>
    <property type="project" value="InterPro"/>
</dbReference>
<evidence type="ECO:0000313" key="5">
    <source>
        <dbReference type="Proteomes" id="UP000320496"/>
    </source>
</evidence>
<evidence type="ECO:0000259" key="3">
    <source>
        <dbReference type="Pfam" id="PF11924"/>
    </source>
</evidence>
<evidence type="ECO:0000256" key="1">
    <source>
        <dbReference type="SAM" id="SignalP"/>
    </source>
</evidence>
<keyword evidence="1" id="KW-0732">Signal</keyword>
<organism evidence="4 5">
    <name type="scientific">Maioricimonas rarisocia</name>
    <dbReference type="NCBI Taxonomy" id="2528026"/>
    <lineage>
        <taxon>Bacteria</taxon>
        <taxon>Pseudomonadati</taxon>
        <taxon>Planctomycetota</taxon>
        <taxon>Planctomycetia</taxon>
        <taxon>Planctomycetales</taxon>
        <taxon>Planctomycetaceae</taxon>
        <taxon>Maioricimonas</taxon>
    </lineage>
</organism>
<feature type="domain" description="Inverse autotransporter beta-domain" evidence="3">
    <location>
        <begin position="88"/>
        <end position="213"/>
    </location>
</feature>
<dbReference type="Pfam" id="PF11924">
    <property type="entry name" value="IAT_beta"/>
    <property type="match status" value="1"/>
</dbReference>
<gene>
    <name evidence="4" type="ORF">Mal4_36030</name>
</gene>
<feature type="chain" id="PRO_5022213423" evidence="1">
    <location>
        <begin position="26"/>
        <end position="3358"/>
    </location>
</feature>
<accession>A0A517Z9V4</accession>
<dbReference type="InterPro" id="IPR038177">
    <property type="entry name" value="IAT_beta_sf"/>
</dbReference>
<dbReference type="SMART" id="SM00710">
    <property type="entry name" value="PbH1"/>
    <property type="match status" value="36"/>
</dbReference>